<dbReference type="InterPro" id="IPR050493">
    <property type="entry name" value="FAD-dep_Monooxygenase_BioMet"/>
</dbReference>
<evidence type="ECO:0000259" key="6">
    <source>
        <dbReference type="Pfam" id="PF01494"/>
    </source>
</evidence>
<evidence type="ECO:0000256" key="1">
    <source>
        <dbReference type="ARBA" id="ARBA00001974"/>
    </source>
</evidence>
<dbReference type="SUPFAM" id="SSF51905">
    <property type="entry name" value="FAD/NAD(P)-binding domain"/>
    <property type="match status" value="1"/>
</dbReference>
<proteinExistence type="predicted"/>
<evidence type="ECO:0000256" key="3">
    <source>
        <dbReference type="ARBA" id="ARBA00022827"/>
    </source>
</evidence>
<keyword evidence="8" id="KW-1185">Reference proteome</keyword>
<name>A0A840YGP2_9SPHN</name>
<comment type="cofactor">
    <cofactor evidence="1">
        <name>FAD</name>
        <dbReference type="ChEBI" id="CHEBI:57692"/>
    </cofactor>
</comment>
<dbReference type="PANTHER" id="PTHR13789">
    <property type="entry name" value="MONOOXYGENASE"/>
    <property type="match status" value="1"/>
</dbReference>
<keyword evidence="4" id="KW-0560">Oxidoreductase</keyword>
<evidence type="ECO:0000313" key="8">
    <source>
        <dbReference type="Proteomes" id="UP000527143"/>
    </source>
</evidence>
<dbReference type="InterPro" id="IPR002938">
    <property type="entry name" value="FAD-bd"/>
</dbReference>
<keyword evidence="2" id="KW-0285">Flavoprotein</keyword>
<evidence type="ECO:0000256" key="4">
    <source>
        <dbReference type="ARBA" id="ARBA00023002"/>
    </source>
</evidence>
<dbReference type="Pfam" id="PF01494">
    <property type="entry name" value="FAD_binding_3"/>
    <property type="match status" value="1"/>
</dbReference>
<comment type="caution">
    <text evidence="7">The sequence shown here is derived from an EMBL/GenBank/DDBJ whole genome shotgun (WGS) entry which is preliminary data.</text>
</comment>
<evidence type="ECO:0000256" key="2">
    <source>
        <dbReference type="ARBA" id="ARBA00022630"/>
    </source>
</evidence>
<feature type="domain" description="FAD-binding" evidence="6">
    <location>
        <begin position="15"/>
        <end position="329"/>
    </location>
</feature>
<keyword evidence="3" id="KW-0274">FAD</keyword>
<evidence type="ECO:0000256" key="5">
    <source>
        <dbReference type="ARBA" id="ARBA00023033"/>
    </source>
</evidence>
<protein>
    <submittedName>
        <fullName evidence="7">2-polyprenyl-6-methoxyphenol hydroxylase-like FAD-dependent oxidoreductase</fullName>
    </submittedName>
</protein>
<dbReference type="EMBL" id="JACIJF010000006">
    <property type="protein sequence ID" value="MBB5711159.1"/>
    <property type="molecule type" value="Genomic_DNA"/>
</dbReference>
<dbReference type="GO" id="GO:0004497">
    <property type="term" value="F:monooxygenase activity"/>
    <property type="evidence" value="ECO:0007669"/>
    <property type="project" value="UniProtKB-KW"/>
</dbReference>
<accession>A0A840YGP2</accession>
<dbReference type="PANTHER" id="PTHR13789:SF318">
    <property type="entry name" value="GERANYLGERANYL DIPHOSPHATE REDUCTASE"/>
    <property type="match status" value="1"/>
</dbReference>
<sequence length="402" mass="42632">MPGAAGLKQAVRPCSIAIAGCGPAGLAAALLLHGDGHAVTLFDRFDAPRPVGSGLLLQPTGLAVLDRLGLAGAAAARGARVDRLVGEANGRVVLDVWYKALKGEHFGVGIHRAGLFTVLHDAVLARGIEIRTGCPVEGSERDGTRRRLRCAGGTTQAFDLVVDALGARSPLVPAGRGLAYGALWASVGWQPGFDPHALQQRYRRASVMAGVLPVGSIPGSDGAQAALFWSMRADRLDAWRDAGIEAWKREVAALWPATAPLLDQITSPDQLSFARYAHRTLRRPVEPALIHLGDAWHSTSPQLGQGANMALLDAWALAKALRAANTVEAGLARTVALRRGHIRLYQAMSALLTPVYQSDGRVVPFVRDRVMGPMSRLWPVPRLQAATVSGLIGRPLERLGLG</sequence>
<dbReference type="Gene3D" id="3.50.50.60">
    <property type="entry name" value="FAD/NAD(P)-binding domain"/>
    <property type="match status" value="1"/>
</dbReference>
<dbReference type="AlphaFoldDB" id="A0A840YGP2"/>
<reference evidence="7 8" key="1">
    <citation type="submission" date="2020-08" db="EMBL/GenBank/DDBJ databases">
        <title>Genomic Encyclopedia of Type Strains, Phase IV (KMG-IV): sequencing the most valuable type-strain genomes for metagenomic binning, comparative biology and taxonomic classification.</title>
        <authorList>
            <person name="Goeker M."/>
        </authorList>
    </citation>
    <scope>NUCLEOTIDE SEQUENCE [LARGE SCALE GENOMIC DNA]</scope>
    <source>
        <strain evidence="7 8">DSM 26736</strain>
    </source>
</reference>
<dbReference type="GO" id="GO:0071949">
    <property type="term" value="F:FAD binding"/>
    <property type="evidence" value="ECO:0007669"/>
    <property type="project" value="InterPro"/>
</dbReference>
<evidence type="ECO:0000313" key="7">
    <source>
        <dbReference type="EMBL" id="MBB5711159.1"/>
    </source>
</evidence>
<dbReference type="RefSeq" id="WP_343056928.1">
    <property type="nucleotide sequence ID" value="NZ_JACIJF010000006.1"/>
</dbReference>
<keyword evidence="5" id="KW-0503">Monooxygenase</keyword>
<gene>
    <name evidence="7" type="ORF">FHT02_002400</name>
</gene>
<dbReference type="InterPro" id="IPR036188">
    <property type="entry name" value="FAD/NAD-bd_sf"/>
</dbReference>
<organism evidence="7 8">
    <name type="scientific">Sphingomonas xinjiangensis</name>
    <dbReference type="NCBI Taxonomy" id="643568"/>
    <lineage>
        <taxon>Bacteria</taxon>
        <taxon>Pseudomonadati</taxon>
        <taxon>Pseudomonadota</taxon>
        <taxon>Alphaproteobacteria</taxon>
        <taxon>Sphingomonadales</taxon>
        <taxon>Sphingomonadaceae</taxon>
        <taxon>Sphingomonas</taxon>
    </lineage>
</organism>
<dbReference type="PRINTS" id="PR00420">
    <property type="entry name" value="RNGMNOXGNASE"/>
</dbReference>
<dbReference type="Proteomes" id="UP000527143">
    <property type="component" value="Unassembled WGS sequence"/>
</dbReference>